<dbReference type="InterPro" id="IPR009057">
    <property type="entry name" value="Homeodomain-like_sf"/>
</dbReference>
<evidence type="ECO:0000256" key="5">
    <source>
        <dbReference type="ARBA" id="ARBA00023002"/>
    </source>
</evidence>
<dbReference type="InterPro" id="IPR036188">
    <property type="entry name" value="FAD/NAD-bd_sf"/>
</dbReference>
<evidence type="ECO:0000313" key="10">
    <source>
        <dbReference type="Proteomes" id="UP000678228"/>
    </source>
</evidence>
<keyword evidence="10" id="KW-1185">Reference proteome</keyword>
<dbReference type="SUPFAM" id="SSF46689">
    <property type="entry name" value="Homeodomain-like"/>
    <property type="match status" value="1"/>
</dbReference>
<evidence type="ECO:0000256" key="1">
    <source>
        <dbReference type="ARBA" id="ARBA00001974"/>
    </source>
</evidence>
<evidence type="ECO:0000256" key="6">
    <source>
        <dbReference type="ARBA" id="ARBA00023125"/>
    </source>
</evidence>
<dbReference type="Proteomes" id="UP000678228">
    <property type="component" value="Unassembled WGS sequence"/>
</dbReference>
<dbReference type="GO" id="GO:0019646">
    <property type="term" value="P:aerobic electron transport chain"/>
    <property type="evidence" value="ECO:0007669"/>
    <property type="project" value="TreeGrafter"/>
</dbReference>
<evidence type="ECO:0000256" key="7">
    <source>
        <dbReference type="PROSITE-ProRule" id="PRU00335"/>
    </source>
</evidence>
<dbReference type="PANTHER" id="PTHR42913:SF3">
    <property type="entry name" value="64 KDA MITOCHONDRIAL NADH DEHYDROGENASE (EUROFUNG)"/>
    <property type="match status" value="1"/>
</dbReference>
<dbReference type="AlphaFoldDB" id="A0A940WX93"/>
<reference evidence="9" key="1">
    <citation type="submission" date="2021-03" db="EMBL/GenBank/DDBJ databases">
        <title>Bacillus suaedae sp. nov., isolated from Suaeda aralocaspica.</title>
        <authorList>
            <person name="Lei R.F.R."/>
        </authorList>
    </citation>
    <scope>NUCLEOTIDE SEQUENCE</scope>
    <source>
        <strain evidence="9">YZJH907-2</strain>
    </source>
</reference>
<dbReference type="Gene3D" id="3.50.50.100">
    <property type="match status" value="1"/>
</dbReference>
<dbReference type="Gene3D" id="1.10.357.10">
    <property type="entry name" value="Tetracycline Repressor, domain 2"/>
    <property type="match status" value="1"/>
</dbReference>
<dbReference type="PRINTS" id="PR00411">
    <property type="entry name" value="PNDRDTASEI"/>
</dbReference>
<dbReference type="InterPro" id="IPR051169">
    <property type="entry name" value="NADH-Q_oxidoreductase"/>
</dbReference>
<dbReference type="PANTHER" id="PTHR42913">
    <property type="entry name" value="APOPTOSIS-INDUCING FACTOR 1"/>
    <property type="match status" value="1"/>
</dbReference>
<evidence type="ECO:0000256" key="4">
    <source>
        <dbReference type="ARBA" id="ARBA00022827"/>
    </source>
</evidence>
<accession>A0A940WX93</accession>
<organism evidence="9 10">
    <name type="scientific">Halalkalibacter suaedae</name>
    <dbReference type="NCBI Taxonomy" id="2822140"/>
    <lineage>
        <taxon>Bacteria</taxon>
        <taxon>Bacillati</taxon>
        <taxon>Bacillota</taxon>
        <taxon>Bacilli</taxon>
        <taxon>Bacillales</taxon>
        <taxon>Bacillaceae</taxon>
        <taxon>Halalkalibacter</taxon>
    </lineage>
</organism>
<sequence length="547" mass="61335">MNERAKKERTKKRIEDAALALFKEKGFSRTTVQEITRAANVAKGTFFNYFPTKDSIMQSLANDLLETVLPFLEQPHFKQRTLSVRLHAYLQFILKDYDQDPALTIEMWNHVLKKQTLLLTHWEKLLTHAKERGEFTSCASVETWKHIIHGLISHGMKTFTTEPTKARLLENVMTLVETALDAITEQRGHSLMKKLVILGGGYGGMRIIQRLLPDELPEDVEIILIDRLPYHCLKTEYYALAAGTAADHHLRVSFPEDARISIKYGTIQSVDLSGKTVELEDGSSVSYDKLVIGLGCEDKYHNVPGAEEFTNSIQTMDATRKTYEAINNVRPNGIVSIVGGGLSGVELASELRESRPDLTIKLFDRGEIILSMFPLKLSTYVQNWFIDHGVDVINKSNITRVEKGFIYNHDEAIESDAIIWTAGVQPVEVVRNLDVEKDPQGRVVLAPQHFLPTDDDVFVVGDCASLPHAPSAQLAEGQAEQIVTILKKQWNGESLPEELPQIKLKGVLGSLGKKHGFGLMGERTLLGRVPRVLKSGVLWMYKYHSGA</sequence>
<keyword evidence="5" id="KW-0560">Oxidoreductase</keyword>
<feature type="DNA-binding region" description="H-T-H motif" evidence="7">
    <location>
        <begin position="31"/>
        <end position="50"/>
    </location>
</feature>
<comment type="cofactor">
    <cofactor evidence="1">
        <name>FAD</name>
        <dbReference type="ChEBI" id="CHEBI:57692"/>
    </cofactor>
</comment>
<protein>
    <submittedName>
        <fullName evidence="9">FAD-dependent oxidoreductase</fullName>
    </submittedName>
</protein>
<dbReference type="Pfam" id="PF00440">
    <property type="entry name" value="TetR_N"/>
    <property type="match status" value="1"/>
</dbReference>
<evidence type="ECO:0000259" key="8">
    <source>
        <dbReference type="PROSITE" id="PS50977"/>
    </source>
</evidence>
<comment type="caution">
    <text evidence="9">The sequence shown here is derived from an EMBL/GenBank/DDBJ whole genome shotgun (WGS) entry which is preliminary data.</text>
</comment>
<dbReference type="InterPro" id="IPR023753">
    <property type="entry name" value="FAD/NAD-binding_dom"/>
</dbReference>
<keyword evidence="3" id="KW-0285">Flavoprotein</keyword>
<comment type="similarity">
    <text evidence="2">Belongs to the NADH dehydrogenase family.</text>
</comment>
<dbReference type="GO" id="GO:0003955">
    <property type="term" value="F:NAD(P)H dehydrogenase (quinone) activity"/>
    <property type="evidence" value="ECO:0007669"/>
    <property type="project" value="TreeGrafter"/>
</dbReference>
<dbReference type="PROSITE" id="PS01081">
    <property type="entry name" value="HTH_TETR_1"/>
    <property type="match status" value="1"/>
</dbReference>
<dbReference type="PRINTS" id="PR00455">
    <property type="entry name" value="HTHTETR"/>
</dbReference>
<dbReference type="GO" id="GO:0003677">
    <property type="term" value="F:DNA binding"/>
    <property type="evidence" value="ECO:0007669"/>
    <property type="project" value="UniProtKB-UniRule"/>
</dbReference>
<dbReference type="PROSITE" id="PS50977">
    <property type="entry name" value="HTH_TETR_2"/>
    <property type="match status" value="1"/>
</dbReference>
<proteinExistence type="inferred from homology"/>
<dbReference type="EMBL" id="JAGKSQ010000001">
    <property type="protein sequence ID" value="MBP3949896.1"/>
    <property type="molecule type" value="Genomic_DNA"/>
</dbReference>
<keyword evidence="6 7" id="KW-0238">DNA-binding</keyword>
<dbReference type="Pfam" id="PF07992">
    <property type="entry name" value="Pyr_redox_2"/>
    <property type="match status" value="1"/>
</dbReference>
<feature type="domain" description="HTH tetR-type" evidence="8">
    <location>
        <begin position="8"/>
        <end position="68"/>
    </location>
</feature>
<dbReference type="InterPro" id="IPR001647">
    <property type="entry name" value="HTH_TetR"/>
</dbReference>
<evidence type="ECO:0000256" key="2">
    <source>
        <dbReference type="ARBA" id="ARBA00005272"/>
    </source>
</evidence>
<dbReference type="SUPFAM" id="SSF51905">
    <property type="entry name" value="FAD/NAD(P)-binding domain"/>
    <property type="match status" value="1"/>
</dbReference>
<gene>
    <name evidence="9" type="ORF">J7W16_02040</name>
</gene>
<dbReference type="PRINTS" id="PR00368">
    <property type="entry name" value="FADPNR"/>
</dbReference>
<dbReference type="InterPro" id="IPR023772">
    <property type="entry name" value="DNA-bd_HTH_TetR-type_CS"/>
</dbReference>
<keyword evidence="4" id="KW-0274">FAD</keyword>
<name>A0A940WX93_9BACI</name>
<evidence type="ECO:0000313" key="9">
    <source>
        <dbReference type="EMBL" id="MBP3949896.1"/>
    </source>
</evidence>
<evidence type="ECO:0000256" key="3">
    <source>
        <dbReference type="ARBA" id="ARBA00022630"/>
    </source>
</evidence>